<dbReference type="Gramene" id="ORUFI04G15000.1">
    <property type="protein sequence ID" value="ORUFI04G15000.1"/>
    <property type="gene ID" value="ORUFI04G15000"/>
</dbReference>
<feature type="transmembrane region" description="Helical" evidence="1">
    <location>
        <begin position="6"/>
        <end position="34"/>
    </location>
</feature>
<feature type="transmembrane region" description="Helical" evidence="1">
    <location>
        <begin position="55"/>
        <end position="77"/>
    </location>
</feature>
<accession>A0A0E0P9L8</accession>
<keyword evidence="1" id="KW-0472">Membrane</keyword>
<evidence type="ECO:0000313" key="2">
    <source>
        <dbReference type="EnsemblPlants" id="ORUFI04G15000.1"/>
    </source>
</evidence>
<dbReference type="PIRSF" id="PIRSF031277">
    <property type="entry name" value="UCP031277"/>
    <property type="match status" value="1"/>
</dbReference>
<organism evidence="2 3">
    <name type="scientific">Oryza rufipogon</name>
    <name type="common">Brownbeard rice</name>
    <name type="synonym">Asian wild rice</name>
    <dbReference type="NCBI Taxonomy" id="4529"/>
    <lineage>
        <taxon>Eukaryota</taxon>
        <taxon>Viridiplantae</taxon>
        <taxon>Streptophyta</taxon>
        <taxon>Embryophyta</taxon>
        <taxon>Tracheophyta</taxon>
        <taxon>Spermatophyta</taxon>
        <taxon>Magnoliopsida</taxon>
        <taxon>Liliopsida</taxon>
        <taxon>Poales</taxon>
        <taxon>Poaceae</taxon>
        <taxon>BOP clade</taxon>
        <taxon>Oryzoideae</taxon>
        <taxon>Oryzeae</taxon>
        <taxon>Oryzinae</taxon>
        <taxon>Oryza</taxon>
    </lineage>
</organism>
<dbReference type="Proteomes" id="UP000008022">
    <property type="component" value="Unassembled WGS sequence"/>
</dbReference>
<protein>
    <submittedName>
        <fullName evidence="2">Uncharacterized protein</fullName>
    </submittedName>
</protein>
<reference evidence="2" key="2">
    <citation type="submission" date="2015-06" db="UniProtKB">
        <authorList>
            <consortium name="EnsemblPlants"/>
        </authorList>
    </citation>
    <scope>IDENTIFICATION</scope>
</reference>
<dbReference type="EnsemblPlants" id="ORUFI04G15000.1">
    <property type="protein sequence ID" value="ORUFI04G15000.1"/>
    <property type="gene ID" value="ORUFI04G15000"/>
</dbReference>
<feature type="transmembrane region" description="Helical" evidence="1">
    <location>
        <begin position="173"/>
        <end position="194"/>
    </location>
</feature>
<dbReference type="AlphaFoldDB" id="A0A0E0P9L8"/>
<evidence type="ECO:0000313" key="3">
    <source>
        <dbReference type="Proteomes" id="UP000008022"/>
    </source>
</evidence>
<dbReference type="InterPro" id="IPR016971">
    <property type="entry name" value="UCP031277"/>
</dbReference>
<keyword evidence="3" id="KW-1185">Reference proteome</keyword>
<name>A0A0E0P9L8_ORYRU</name>
<keyword evidence="1" id="KW-0812">Transmembrane</keyword>
<dbReference type="PANTHER" id="PTHR34116">
    <property type="entry name" value="PLASMINOGEN ACTIVATOR INHIBITOR"/>
    <property type="match status" value="1"/>
</dbReference>
<sequence length="285" mass="32198">MHPITFFTNIIGVVTIVLISIVSILGLICLCHSLNFQLLIKRRRRNYYQANDEQLSYFNGPWLTRITLILVALWWGVGEVLRLTFVNGEGRFISDQTWQANVGALNRKWNQRTICAVFMLCSPSLIWEACVVFIGPHIASNDGQTSKVAKYWYSASSVHDGDVACTYPLLSSIFLGTFYTVLTLYVIFVGGQILSLVINKGLRRRIYMLIFATGILLPRAMFLGFSVLPWPGEIVHESLVFVSFLVLMIAAMLGIVILVYFPVAETFEVRNQEHIELQTSHSIAL</sequence>
<proteinExistence type="predicted"/>
<evidence type="ECO:0000256" key="1">
    <source>
        <dbReference type="SAM" id="Phobius"/>
    </source>
</evidence>
<dbReference type="PANTHER" id="PTHR34116:SF10">
    <property type="entry name" value="OS04G0443700 PROTEIN"/>
    <property type="match status" value="1"/>
</dbReference>
<keyword evidence="1" id="KW-1133">Transmembrane helix</keyword>
<feature type="transmembrane region" description="Helical" evidence="1">
    <location>
        <begin position="240"/>
        <end position="261"/>
    </location>
</feature>
<feature type="transmembrane region" description="Helical" evidence="1">
    <location>
        <begin position="206"/>
        <end position="228"/>
    </location>
</feature>
<reference evidence="3" key="1">
    <citation type="submission" date="2013-06" db="EMBL/GenBank/DDBJ databases">
        <authorList>
            <person name="Zhao Q."/>
        </authorList>
    </citation>
    <scope>NUCLEOTIDE SEQUENCE</scope>
    <source>
        <strain evidence="3">cv. W1943</strain>
    </source>
</reference>